<dbReference type="Gene3D" id="3.40.30.10">
    <property type="entry name" value="Glutaredoxin"/>
    <property type="match status" value="2"/>
</dbReference>
<feature type="compositionally biased region" description="Basic residues" evidence="13">
    <location>
        <begin position="49"/>
        <end position="73"/>
    </location>
</feature>
<dbReference type="InterPro" id="IPR012677">
    <property type="entry name" value="Nucleotide-bd_a/b_plait_sf"/>
</dbReference>
<dbReference type="GO" id="GO:0006457">
    <property type="term" value="P:protein folding"/>
    <property type="evidence" value="ECO:0007669"/>
    <property type="project" value="TreeGrafter"/>
</dbReference>
<dbReference type="PROSITE" id="PS51352">
    <property type="entry name" value="THIOREDOXIN_2"/>
    <property type="match status" value="1"/>
</dbReference>
<dbReference type="FunFam" id="3.40.30.10:FF:000073">
    <property type="entry name" value="Sulfhydryl oxidase"/>
    <property type="match status" value="1"/>
</dbReference>
<keyword evidence="5 12" id="KW-0274">FAD</keyword>
<dbReference type="InterPro" id="IPR013766">
    <property type="entry name" value="Thioredoxin_domain"/>
</dbReference>
<proteinExistence type="inferred from homology"/>
<organism evidence="17 18">
    <name type="scientific">Odynerus spinipes</name>
    <dbReference type="NCBI Taxonomy" id="1348599"/>
    <lineage>
        <taxon>Eukaryota</taxon>
        <taxon>Metazoa</taxon>
        <taxon>Ecdysozoa</taxon>
        <taxon>Arthropoda</taxon>
        <taxon>Hexapoda</taxon>
        <taxon>Insecta</taxon>
        <taxon>Pterygota</taxon>
        <taxon>Neoptera</taxon>
        <taxon>Endopterygota</taxon>
        <taxon>Hymenoptera</taxon>
        <taxon>Apocrita</taxon>
        <taxon>Aculeata</taxon>
        <taxon>Vespoidea</taxon>
        <taxon>Vespidae</taxon>
        <taxon>Eumeninae</taxon>
        <taxon>Odynerus</taxon>
    </lineage>
</organism>
<feature type="region of interest" description="Disordered" evidence="13">
    <location>
        <begin position="1"/>
        <end position="108"/>
    </location>
</feature>
<evidence type="ECO:0000256" key="10">
    <source>
        <dbReference type="ARBA" id="ARBA00048864"/>
    </source>
</evidence>
<dbReference type="InterPro" id="IPR042568">
    <property type="entry name" value="QSOX_FAD-bd_sf"/>
</dbReference>
<feature type="domain" description="Thioredoxin" evidence="16">
    <location>
        <begin position="270"/>
        <end position="408"/>
    </location>
</feature>
<dbReference type="AlphaFoldDB" id="A0AAD9RS23"/>
<evidence type="ECO:0000256" key="8">
    <source>
        <dbReference type="ARBA" id="ARBA00023157"/>
    </source>
</evidence>
<keyword evidence="12" id="KW-0812">Transmembrane</keyword>
<dbReference type="Pfam" id="PF04777">
    <property type="entry name" value="Evr1_Alr"/>
    <property type="match status" value="1"/>
</dbReference>
<dbReference type="SUPFAM" id="SSF69000">
    <property type="entry name" value="FAD-dependent thiol oxidase"/>
    <property type="match status" value="1"/>
</dbReference>
<dbReference type="PANTHER" id="PTHR22897:SF8">
    <property type="entry name" value="SULFHYDRYL OXIDASE"/>
    <property type="match status" value="1"/>
</dbReference>
<reference evidence="17" key="1">
    <citation type="submission" date="2021-08" db="EMBL/GenBank/DDBJ databases">
        <authorList>
            <person name="Misof B."/>
            <person name="Oliver O."/>
            <person name="Podsiadlowski L."/>
            <person name="Donath A."/>
            <person name="Peters R."/>
            <person name="Mayer C."/>
            <person name="Rust J."/>
            <person name="Gunkel S."/>
            <person name="Lesny P."/>
            <person name="Martin S."/>
            <person name="Oeyen J.P."/>
            <person name="Petersen M."/>
            <person name="Panagiotis P."/>
            <person name="Wilbrandt J."/>
            <person name="Tanja T."/>
        </authorList>
    </citation>
    <scope>NUCLEOTIDE SEQUENCE</scope>
    <source>
        <strain evidence="17">GBR_01_08_01A</strain>
        <tissue evidence="17">Thorax + abdomen</tissue>
    </source>
</reference>
<dbReference type="Pfam" id="PF00085">
    <property type="entry name" value="Thioredoxin"/>
    <property type="match status" value="1"/>
</dbReference>
<dbReference type="EMBL" id="JAIFRP010000026">
    <property type="protein sequence ID" value="KAK2584303.1"/>
    <property type="molecule type" value="Genomic_DNA"/>
</dbReference>
<feature type="domain" description="ERV/ALR sulfhydryl oxidase" evidence="15">
    <location>
        <begin position="661"/>
        <end position="767"/>
    </location>
</feature>
<comment type="cofactor">
    <cofactor evidence="1 12">
        <name>FAD</name>
        <dbReference type="ChEBI" id="CHEBI:57692"/>
    </cofactor>
</comment>
<dbReference type="Gene3D" id="1.20.120.310">
    <property type="entry name" value="ERV/ALR sulfhydryl oxidase domain"/>
    <property type="match status" value="1"/>
</dbReference>
<dbReference type="SMART" id="SM00360">
    <property type="entry name" value="RRM"/>
    <property type="match status" value="1"/>
</dbReference>
<dbReference type="SUPFAM" id="SSF54928">
    <property type="entry name" value="RNA-binding domain, RBD"/>
    <property type="match status" value="1"/>
</dbReference>
<feature type="domain" description="RRM" evidence="14">
    <location>
        <begin position="111"/>
        <end position="189"/>
    </location>
</feature>
<evidence type="ECO:0000256" key="4">
    <source>
        <dbReference type="ARBA" id="ARBA00022729"/>
    </source>
</evidence>
<dbReference type="Proteomes" id="UP001258017">
    <property type="component" value="Unassembled WGS sequence"/>
</dbReference>
<feature type="region of interest" description="Disordered" evidence="13">
    <location>
        <begin position="193"/>
        <end position="247"/>
    </location>
</feature>
<comment type="caution">
    <text evidence="17">The sequence shown here is derived from an EMBL/GenBank/DDBJ whole genome shotgun (WGS) entry which is preliminary data.</text>
</comment>
<evidence type="ECO:0000256" key="12">
    <source>
        <dbReference type="RuleBase" id="RU371123"/>
    </source>
</evidence>
<evidence type="ECO:0000256" key="3">
    <source>
        <dbReference type="ARBA" id="ARBA00022630"/>
    </source>
</evidence>
<dbReference type="FunFam" id="1.20.120.310:FF:000001">
    <property type="entry name" value="Sulfhydryl oxidase"/>
    <property type="match status" value="1"/>
</dbReference>
<name>A0AAD9RS23_9HYME</name>
<dbReference type="GO" id="GO:0003723">
    <property type="term" value="F:RNA binding"/>
    <property type="evidence" value="ECO:0007669"/>
    <property type="project" value="UniProtKB-UniRule"/>
</dbReference>
<evidence type="ECO:0000259" key="14">
    <source>
        <dbReference type="PROSITE" id="PS50102"/>
    </source>
</evidence>
<dbReference type="CDD" id="cd02992">
    <property type="entry name" value="PDI_a_QSOX"/>
    <property type="match status" value="1"/>
</dbReference>
<dbReference type="InterPro" id="IPR017905">
    <property type="entry name" value="ERV/ALR_sulphydryl_oxidase"/>
</dbReference>
<evidence type="ECO:0000313" key="18">
    <source>
        <dbReference type="Proteomes" id="UP001258017"/>
    </source>
</evidence>
<dbReference type="InterPro" id="IPR035979">
    <property type="entry name" value="RBD_domain_sf"/>
</dbReference>
<evidence type="ECO:0000256" key="13">
    <source>
        <dbReference type="SAM" id="MobiDB-lite"/>
    </source>
</evidence>
<keyword evidence="7 12" id="KW-0560">Oxidoreductase</keyword>
<dbReference type="CDD" id="cd12363">
    <property type="entry name" value="RRM_TRA2"/>
    <property type="match status" value="1"/>
</dbReference>
<evidence type="ECO:0000259" key="16">
    <source>
        <dbReference type="PROSITE" id="PS51352"/>
    </source>
</evidence>
<dbReference type="InterPro" id="IPR000504">
    <property type="entry name" value="RRM_dom"/>
</dbReference>
<comment type="catalytic activity">
    <reaction evidence="10 12">
        <text>2 R'C(R)SH + O2 = R'C(R)S-S(R)CR' + H2O2</text>
        <dbReference type="Rhea" id="RHEA:17357"/>
        <dbReference type="ChEBI" id="CHEBI:15379"/>
        <dbReference type="ChEBI" id="CHEBI:16240"/>
        <dbReference type="ChEBI" id="CHEBI:16520"/>
        <dbReference type="ChEBI" id="CHEBI:17412"/>
        <dbReference type="EC" id="1.8.3.2"/>
    </reaction>
</comment>
<keyword evidence="3 12" id="KW-0285">Flavoprotein</keyword>
<dbReference type="PROSITE" id="PS51324">
    <property type="entry name" value="ERV_ALR"/>
    <property type="match status" value="1"/>
</dbReference>
<keyword evidence="12" id="KW-1133">Transmembrane helix</keyword>
<comment type="function">
    <text evidence="12">Catalyzes the oxidation of sulfhydryl groups in peptide and protein thiols to disulfides with the reduction of oxygen to hydrogen peroxide.</text>
</comment>
<dbReference type="GO" id="GO:0000139">
    <property type="term" value="C:Golgi membrane"/>
    <property type="evidence" value="ECO:0007669"/>
    <property type="project" value="TreeGrafter"/>
</dbReference>
<evidence type="ECO:0000256" key="11">
    <source>
        <dbReference type="PROSITE-ProRule" id="PRU00176"/>
    </source>
</evidence>
<keyword evidence="12" id="KW-0472">Membrane</keyword>
<gene>
    <name evidence="17" type="ORF">KPH14_006698</name>
</gene>
<dbReference type="EC" id="1.8.3.2" evidence="12"/>
<keyword evidence="9" id="KW-0325">Glycoprotein</keyword>
<evidence type="ECO:0000256" key="7">
    <source>
        <dbReference type="ARBA" id="ARBA00023002"/>
    </source>
</evidence>
<dbReference type="InterPro" id="IPR041269">
    <property type="entry name" value="QSOX_Trx1"/>
</dbReference>
<evidence type="ECO:0000256" key="5">
    <source>
        <dbReference type="ARBA" id="ARBA00022827"/>
    </source>
</evidence>
<dbReference type="InterPro" id="IPR039798">
    <property type="entry name" value="Sulfhydryl_oxidase"/>
</dbReference>
<dbReference type="GO" id="GO:0003756">
    <property type="term" value="F:protein disulfide isomerase activity"/>
    <property type="evidence" value="ECO:0007669"/>
    <property type="project" value="TreeGrafter"/>
</dbReference>
<evidence type="ECO:0000256" key="9">
    <source>
        <dbReference type="ARBA" id="ARBA00023180"/>
    </source>
</evidence>
<dbReference type="PROSITE" id="PS50102">
    <property type="entry name" value="RRM"/>
    <property type="match status" value="1"/>
</dbReference>
<dbReference type="Gene3D" id="3.30.70.330">
    <property type="match status" value="1"/>
</dbReference>
<keyword evidence="8" id="KW-1015">Disulfide bond</keyword>
<dbReference type="Gene3D" id="1.20.120.1960">
    <property type="entry name" value="QSOX sulfhydryl oxidase domain"/>
    <property type="match status" value="1"/>
</dbReference>
<sequence length="884" mass="102732">MSDIERSGSRSASPRRPRTADGGLRDSRSRSRSRKSYRSNKYASAGHRGSSRSRSRSLYRGGRYSRSRSRSYSRSRYSRERDRNMYRSLSRSPMSSRKRHVGNRDNPSPSRCLGVFGLSIFTTEQQIHHIFSKHGPVERVQVVIDAKTGRSRGFCFVYFESSEDAKVAKEQCTGMEIDGRRIRVDFSITQRAHTPTPGIYMGKPTHLHDRGWDGPRRRESSYRGSYRRSPSPYYSRRRSRYDRSRSRSYSPRFESRVILSKDVTAIAIPEDQYQSLPVQGLYNASDNVVILNATNFKTSVYGDSRGWLVEFYNSWCGFCSRFAPIWKAFASDVYSWRDIVVVSAIDCAIEDNNPICREYDIMHYPMLKYFPVNAHSSFMGIIVEKGDNVDGVRYNLVQRLEKEQEEGRGITWPNITPYRNAEVKDIWKVIPKAVKYFFLLFEKVDSHLGTEVILDLHTILSLQIRRVTSDNELLCITNKITKFPSLIVMNQEEPQKLLNIRIPTREGIIQAIKNYMKSKGIDIDEQITNNYNGELVTPKANVMNNTKSGSPQQQQHNSDIFEDHLYQLDLENALRYSIYHEIPMTKIIEEEKLEALRLYLNVLAKYFPMRYSSAFLDVIRDVVDKKEKITGEEFIHLVRSTEEEMLPIYSGPRQWIGCKGSKETYRGYPCGLWTMFHMLTVNFGMENKDKQNNNPVEVLRAMYGYIKNFFGCADCSRHFVEMASRNKIFEVQNGDENILWLWKSHNEVNARLAGDETEDPKHKKIQYPSKDHCSECRYPNGTWNEAQVLYYLKRKYSYAGINYYGSSEKQDNAKSYESKIRQERLASNKYISLKKLGWDFTIFDISICVVLYVASATILTLVCIKFAVKRTYRKKTFINLLGKV</sequence>
<dbReference type="SUPFAM" id="SSF52833">
    <property type="entry name" value="Thioredoxin-like"/>
    <property type="match status" value="1"/>
</dbReference>
<dbReference type="Pfam" id="PF18108">
    <property type="entry name" value="QSOX_Trx1"/>
    <property type="match status" value="1"/>
</dbReference>
<evidence type="ECO:0000256" key="1">
    <source>
        <dbReference type="ARBA" id="ARBA00001974"/>
    </source>
</evidence>
<keyword evidence="18" id="KW-1185">Reference proteome</keyword>
<keyword evidence="6 11" id="KW-0694">RNA-binding</keyword>
<feature type="compositionally biased region" description="Low complexity" evidence="13">
    <location>
        <begin position="222"/>
        <end position="234"/>
    </location>
</feature>
<protein>
    <recommendedName>
        <fullName evidence="12">Sulfhydryl oxidase</fullName>
        <ecNumber evidence="12">1.8.3.2</ecNumber>
    </recommendedName>
</protein>
<evidence type="ECO:0000256" key="2">
    <source>
        <dbReference type="ARBA" id="ARBA00006041"/>
    </source>
</evidence>
<dbReference type="GO" id="GO:0005615">
    <property type="term" value="C:extracellular space"/>
    <property type="evidence" value="ECO:0007669"/>
    <property type="project" value="TreeGrafter"/>
</dbReference>
<dbReference type="InterPro" id="IPR040986">
    <property type="entry name" value="QSOX_FAD-bd_dom"/>
</dbReference>
<feature type="transmembrane region" description="Helical" evidence="12">
    <location>
        <begin position="849"/>
        <end position="868"/>
    </location>
</feature>
<feature type="compositionally biased region" description="Basic and acidic residues" evidence="13">
    <location>
        <begin position="206"/>
        <end position="221"/>
    </location>
</feature>
<dbReference type="PANTHER" id="PTHR22897">
    <property type="entry name" value="QUIESCIN Q6-RELATED SULFHYDRYL OXIDASE"/>
    <property type="match status" value="1"/>
</dbReference>
<dbReference type="Pfam" id="PF00076">
    <property type="entry name" value="RRM_1"/>
    <property type="match status" value="1"/>
</dbReference>
<dbReference type="GO" id="GO:0016971">
    <property type="term" value="F:flavin-dependent sulfhydryl oxidase activity"/>
    <property type="evidence" value="ECO:0007669"/>
    <property type="project" value="InterPro"/>
</dbReference>
<reference evidence="17" key="2">
    <citation type="journal article" date="2023" name="Commun. Biol.">
        <title>Intrasexual cuticular hydrocarbon dimorphism in a wasp sheds light on hydrocarbon biosynthesis genes in Hymenoptera.</title>
        <authorList>
            <person name="Moris V.C."/>
            <person name="Podsiadlowski L."/>
            <person name="Martin S."/>
            <person name="Oeyen J.P."/>
            <person name="Donath A."/>
            <person name="Petersen M."/>
            <person name="Wilbrandt J."/>
            <person name="Misof B."/>
            <person name="Liedtke D."/>
            <person name="Thamm M."/>
            <person name="Scheiner R."/>
            <person name="Schmitt T."/>
            <person name="Niehuis O."/>
        </authorList>
    </citation>
    <scope>NUCLEOTIDE SEQUENCE</scope>
    <source>
        <strain evidence="17">GBR_01_08_01A</strain>
    </source>
</reference>
<comment type="similarity">
    <text evidence="2 12">Belongs to the quiescin-sulfhydryl oxidase (QSOX) family.</text>
</comment>
<accession>A0AAD9RS23</accession>
<dbReference type="InterPro" id="IPR036774">
    <property type="entry name" value="ERV/ALR_sulphydryl_oxid_sf"/>
</dbReference>
<keyword evidence="4" id="KW-0732">Signal</keyword>
<evidence type="ECO:0000259" key="15">
    <source>
        <dbReference type="PROSITE" id="PS51324"/>
    </source>
</evidence>
<dbReference type="InterPro" id="IPR036249">
    <property type="entry name" value="Thioredoxin-like_sf"/>
</dbReference>
<evidence type="ECO:0000313" key="17">
    <source>
        <dbReference type="EMBL" id="KAK2584303.1"/>
    </source>
</evidence>
<dbReference type="Pfam" id="PF18371">
    <property type="entry name" value="FAD_SOX"/>
    <property type="match status" value="1"/>
</dbReference>
<evidence type="ECO:0000256" key="6">
    <source>
        <dbReference type="ARBA" id="ARBA00022884"/>
    </source>
</evidence>